<dbReference type="EMBL" id="FNPK01000010">
    <property type="protein sequence ID" value="SDY44701.1"/>
    <property type="molecule type" value="Genomic_DNA"/>
</dbReference>
<dbReference type="InterPro" id="IPR002654">
    <property type="entry name" value="Glyco_trans_25"/>
</dbReference>
<keyword evidence="2" id="KW-0808">Transferase</keyword>
<organism evidence="2 3">
    <name type="scientific">Acinetobacter kyonggiensis</name>
    <dbReference type="NCBI Taxonomy" id="595670"/>
    <lineage>
        <taxon>Bacteria</taxon>
        <taxon>Pseudomonadati</taxon>
        <taxon>Pseudomonadota</taxon>
        <taxon>Gammaproteobacteria</taxon>
        <taxon>Moraxellales</taxon>
        <taxon>Moraxellaceae</taxon>
        <taxon>Acinetobacter</taxon>
    </lineage>
</organism>
<gene>
    <name evidence="2" type="ORF">SAMN05421643_110122</name>
</gene>
<dbReference type="RefSeq" id="WP_092690230.1">
    <property type="nucleotide sequence ID" value="NZ_FNPK01000010.1"/>
</dbReference>
<proteinExistence type="predicted"/>
<dbReference type="AlphaFoldDB" id="A0A1H3JXT5"/>
<protein>
    <submittedName>
        <fullName evidence="2">Glycosyltransferase family 25 (LPS biosynthesis protein)</fullName>
    </submittedName>
</protein>
<feature type="domain" description="Glycosyl transferase family 25" evidence="1">
    <location>
        <begin position="390"/>
        <end position="437"/>
    </location>
</feature>
<name>A0A1H3JXT5_9GAMM</name>
<dbReference type="Pfam" id="PF01755">
    <property type="entry name" value="Glyco_transf_25"/>
    <property type="match status" value="1"/>
</dbReference>
<dbReference type="GO" id="GO:0016740">
    <property type="term" value="F:transferase activity"/>
    <property type="evidence" value="ECO:0007669"/>
    <property type="project" value="UniProtKB-KW"/>
</dbReference>
<evidence type="ECO:0000313" key="2">
    <source>
        <dbReference type="EMBL" id="SDY44701.1"/>
    </source>
</evidence>
<reference evidence="3" key="1">
    <citation type="submission" date="2016-10" db="EMBL/GenBank/DDBJ databases">
        <authorList>
            <person name="Varghese N."/>
            <person name="Submissions S."/>
        </authorList>
    </citation>
    <scope>NUCLEOTIDE SEQUENCE [LARGE SCALE GENOMIC DNA]</scope>
    <source>
        <strain evidence="3">ANC 5109</strain>
    </source>
</reference>
<accession>A0A1H3JXT5</accession>
<evidence type="ECO:0000259" key="1">
    <source>
        <dbReference type="Pfam" id="PF01755"/>
    </source>
</evidence>
<sequence>MKNFILTLQYLYREHTSIGKLWQFFRRYYISHNLKETKQLWNRKKSFALLEKWKTKKNKKVIIFATKHTIFITELIKNCLNNSKIEYQIYYENYPKKFDDSLYIIVCPQFFKKFPECYIAFQLEQTVSTRWFSEIQIEKLKNSLLILDYSLDNIKYLSNSIPISNLYYLPISTIALKDKDTPYEYDILFYGDTNNDRRKAYINEISKYFKVKIVNNSFGENIWEYIKKSKIVLNIHYYENALLETTRIYECLSNDALIISEKSSDFNTYTDLENIVDFVEIDNIQEMIDRINFWLNESTEFIERKKLIKSYNQRNETQFDFYFHRMLLSLDIIDFDTMYNNTSTTFQPKEFFWCLSLPEYLDRNIAFQSELTKYNEISKFPGLRHKTPWIGCGLSYKYLMKFAKENNYERIIICEDDVLFPSNFDKKIDNINFQLNKPNLKWDIFSGHVTDLNKSFSAKKIGDDIFFNYINLNKTTGMVFNIYNKSIFDYLANWNYNNRHLLTNAIDRYLENKHNLEVITTTPYLVEHKENINTTLWDRNTSEFSYNSMTNSSLHLIEKEINKH</sequence>
<keyword evidence="3" id="KW-1185">Reference proteome</keyword>
<dbReference type="Proteomes" id="UP000199035">
    <property type="component" value="Unassembled WGS sequence"/>
</dbReference>
<dbReference type="STRING" id="595670.SAMN05421643_110122"/>
<evidence type="ECO:0000313" key="3">
    <source>
        <dbReference type="Proteomes" id="UP000199035"/>
    </source>
</evidence>